<dbReference type="Gene3D" id="3.40.1360.10">
    <property type="match status" value="1"/>
</dbReference>
<evidence type="ECO:0000256" key="3">
    <source>
        <dbReference type="ARBA" id="ARBA00022679"/>
    </source>
</evidence>
<comment type="subunit">
    <text evidence="12">Monomer. Interacts with DnaB.</text>
</comment>
<evidence type="ECO:0000256" key="15">
    <source>
        <dbReference type="SAM" id="MobiDB-lite"/>
    </source>
</evidence>
<evidence type="ECO:0000256" key="6">
    <source>
        <dbReference type="ARBA" id="ARBA00022723"/>
    </source>
</evidence>
<dbReference type="InterPro" id="IPR002694">
    <property type="entry name" value="Znf_CHC2"/>
</dbReference>
<dbReference type="Proteomes" id="UP000664761">
    <property type="component" value="Unassembled WGS sequence"/>
</dbReference>
<dbReference type="InterPro" id="IPR036977">
    <property type="entry name" value="DNA_primase_Znf_CHC2"/>
</dbReference>
<dbReference type="Pfam" id="PF01807">
    <property type="entry name" value="Zn_ribbon_DnaG"/>
    <property type="match status" value="1"/>
</dbReference>
<comment type="cofactor">
    <cofactor evidence="12 13">
        <name>Zn(2+)</name>
        <dbReference type="ChEBI" id="CHEBI:29105"/>
    </cofactor>
    <text evidence="12 13">Binds 1 zinc ion per monomer.</text>
</comment>
<dbReference type="InterPro" id="IPR034151">
    <property type="entry name" value="TOPRIM_DnaG_bac"/>
</dbReference>
<comment type="domain">
    <text evidence="12">Contains an N-terminal zinc-binding domain, a central core domain that contains the primase activity, and a C-terminal DnaB-binding domain.</text>
</comment>
<evidence type="ECO:0000256" key="12">
    <source>
        <dbReference type="HAMAP-Rule" id="MF_00974"/>
    </source>
</evidence>
<name>A0ABS3F416_9PROT</name>
<evidence type="ECO:0000256" key="1">
    <source>
        <dbReference type="ARBA" id="ARBA00022478"/>
    </source>
</evidence>
<evidence type="ECO:0000256" key="11">
    <source>
        <dbReference type="ARBA" id="ARBA00023163"/>
    </source>
</evidence>
<reference evidence="17 18" key="1">
    <citation type="submission" date="2021-03" db="EMBL/GenBank/DDBJ databases">
        <title>Sneathiella sp. CAU 1612 isolated from Kang Won-do.</title>
        <authorList>
            <person name="Kim W."/>
        </authorList>
    </citation>
    <scope>NUCLEOTIDE SEQUENCE [LARGE SCALE GENOMIC DNA]</scope>
    <source>
        <strain evidence="17 18">CAU 1612</strain>
    </source>
</reference>
<dbReference type="PANTHER" id="PTHR30313">
    <property type="entry name" value="DNA PRIMASE"/>
    <property type="match status" value="1"/>
</dbReference>
<sequence length="629" mass="69527">MAFPPHFMEELKARVSLADLIGRRTKLTKKGREHSGLCPFHNEKTPSFTVNEEKGFYHCFGCGANGDLIEFVKQTEGVAFPEAVERLAALAGLEMPVERPEEKARQQRAATLHDAMELAGKWFSSQLAGQAGASARAYLSRRQVSEAAVASFRLGYASNSRTALKEALIARGVTESTLIEGGLIIKPDDGRESYDRFRDRLMFPITDQRGRIIAFGGRALGDAPAKYLNSPETPLFHKGHVLYNMALARQKAYDTGTIIVAEGYMDVIALSEAGFTQSVAPLGTAITEDQLQILWKMAAEPILCLDGDTAGWRAALRTSERALPLLKPGHSLRFALLPAGLDPDDLIRKEGAGAIKDILDKALPLSEILWRKETDGRSVDTPERKAALEKALYGLCDEMRDPAVQGHYRNFFKDKLWQAFRRKQEVSGRPANGRSDHTRFGRFANRSRDSQKLPSTSLRKPSVPDGGRREELILLTVVNHPKIIENHFDTLASLQLSSPQLDRVRRAIIDIATVESSLDYSGMAHHLAKRNLSGQITRLQGPTTKSLDWFVDPAAAYEDALNAWLHIVARHKLEALQKELEAAERQLGENATAENLDRLKMAKKALEDASGNEANLDGFGFASGRNTIV</sequence>
<evidence type="ECO:0000256" key="10">
    <source>
        <dbReference type="ARBA" id="ARBA00023125"/>
    </source>
</evidence>
<dbReference type="HAMAP" id="MF_00974">
    <property type="entry name" value="DNA_primase_DnaG"/>
    <property type="match status" value="1"/>
</dbReference>
<dbReference type="Pfam" id="PF08275">
    <property type="entry name" value="DNAG_N"/>
    <property type="match status" value="1"/>
</dbReference>
<proteinExistence type="inferred from homology"/>
<dbReference type="SMART" id="SM00400">
    <property type="entry name" value="ZnF_CHCC"/>
    <property type="match status" value="1"/>
</dbReference>
<dbReference type="SUPFAM" id="SSF56731">
    <property type="entry name" value="DNA primase core"/>
    <property type="match status" value="1"/>
</dbReference>
<keyword evidence="2 12" id="KW-0639">Primosome</keyword>
<keyword evidence="6 12" id="KW-0479">Metal-binding</keyword>
<feature type="region of interest" description="Disordered" evidence="15">
    <location>
        <begin position="423"/>
        <end position="466"/>
    </location>
</feature>
<dbReference type="CDD" id="cd03364">
    <property type="entry name" value="TOPRIM_DnaG_primases"/>
    <property type="match status" value="1"/>
</dbReference>
<dbReference type="InterPro" id="IPR030846">
    <property type="entry name" value="DnaG_bac"/>
</dbReference>
<dbReference type="EC" id="2.7.7.101" evidence="12"/>
<dbReference type="PIRSF" id="PIRSF002811">
    <property type="entry name" value="DnaG"/>
    <property type="match status" value="1"/>
</dbReference>
<dbReference type="Gene3D" id="3.90.980.10">
    <property type="entry name" value="DNA primase, catalytic core, N-terminal domain"/>
    <property type="match status" value="1"/>
</dbReference>
<evidence type="ECO:0000313" key="17">
    <source>
        <dbReference type="EMBL" id="MBO0333107.1"/>
    </source>
</evidence>
<dbReference type="EMBL" id="JAFLNC010000002">
    <property type="protein sequence ID" value="MBO0333107.1"/>
    <property type="molecule type" value="Genomic_DNA"/>
</dbReference>
<dbReference type="Gene3D" id="3.90.580.10">
    <property type="entry name" value="Zinc finger, CHC2-type domain"/>
    <property type="match status" value="1"/>
</dbReference>
<dbReference type="PROSITE" id="PS50880">
    <property type="entry name" value="TOPRIM"/>
    <property type="match status" value="1"/>
</dbReference>
<evidence type="ECO:0000256" key="7">
    <source>
        <dbReference type="ARBA" id="ARBA00022771"/>
    </source>
</evidence>
<dbReference type="SUPFAM" id="SSF57783">
    <property type="entry name" value="Zinc beta-ribbon"/>
    <property type="match status" value="1"/>
</dbReference>
<gene>
    <name evidence="12" type="primary">dnaG</name>
    <name evidence="17" type="ORF">J0X12_05760</name>
</gene>
<evidence type="ECO:0000256" key="9">
    <source>
        <dbReference type="ARBA" id="ARBA00022842"/>
    </source>
</evidence>
<accession>A0ABS3F416</accession>
<keyword evidence="11 12" id="KW-0804">Transcription</keyword>
<dbReference type="SMART" id="SM00493">
    <property type="entry name" value="TOPRIM"/>
    <property type="match status" value="1"/>
</dbReference>
<keyword evidence="5 12" id="KW-0235">DNA replication</keyword>
<keyword evidence="10 12" id="KW-0238">DNA-binding</keyword>
<dbReference type="InterPro" id="IPR037068">
    <property type="entry name" value="DNA_primase_core_N_sf"/>
</dbReference>
<dbReference type="NCBIfam" id="TIGR01391">
    <property type="entry name" value="dnaG"/>
    <property type="match status" value="1"/>
</dbReference>
<feature type="domain" description="Toprim" evidence="16">
    <location>
        <begin position="256"/>
        <end position="338"/>
    </location>
</feature>
<evidence type="ECO:0000256" key="13">
    <source>
        <dbReference type="PIRNR" id="PIRNR002811"/>
    </source>
</evidence>
<evidence type="ECO:0000256" key="2">
    <source>
        <dbReference type="ARBA" id="ARBA00022515"/>
    </source>
</evidence>
<keyword evidence="18" id="KW-1185">Reference proteome</keyword>
<dbReference type="InterPro" id="IPR050219">
    <property type="entry name" value="DnaG_primase"/>
</dbReference>
<dbReference type="PANTHER" id="PTHR30313:SF2">
    <property type="entry name" value="DNA PRIMASE"/>
    <property type="match status" value="1"/>
</dbReference>
<comment type="caution">
    <text evidence="17">The sequence shown here is derived from an EMBL/GenBank/DDBJ whole genome shotgun (WGS) entry which is preliminary data.</text>
</comment>
<keyword evidence="4 12" id="KW-0548">Nucleotidyltransferase</keyword>
<evidence type="ECO:0000256" key="8">
    <source>
        <dbReference type="ARBA" id="ARBA00022833"/>
    </source>
</evidence>
<comment type="similarity">
    <text evidence="12 13">Belongs to the DnaG primase family.</text>
</comment>
<dbReference type="Pfam" id="PF13662">
    <property type="entry name" value="Toprim_4"/>
    <property type="match status" value="1"/>
</dbReference>
<feature type="coiled-coil region" evidence="14">
    <location>
        <begin position="566"/>
        <end position="609"/>
    </location>
</feature>
<evidence type="ECO:0000256" key="4">
    <source>
        <dbReference type="ARBA" id="ARBA00022695"/>
    </source>
</evidence>
<dbReference type="InterPro" id="IPR006171">
    <property type="entry name" value="TOPRIM_dom"/>
</dbReference>
<comment type="catalytic activity">
    <reaction evidence="12">
        <text>ssDNA + n NTP = ssDNA/pppN(pN)n-1 hybrid + (n-1) diphosphate.</text>
        <dbReference type="EC" id="2.7.7.101"/>
    </reaction>
</comment>
<organism evidence="17 18">
    <name type="scientific">Sneathiella sedimenti</name>
    <dbReference type="NCBI Taxonomy" id="2816034"/>
    <lineage>
        <taxon>Bacteria</taxon>
        <taxon>Pseudomonadati</taxon>
        <taxon>Pseudomonadota</taxon>
        <taxon>Alphaproteobacteria</taxon>
        <taxon>Sneathiellales</taxon>
        <taxon>Sneathiellaceae</taxon>
        <taxon>Sneathiella</taxon>
    </lineage>
</organism>
<evidence type="ECO:0000256" key="14">
    <source>
        <dbReference type="SAM" id="Coils"/>
    </source>
</evidence>
<keyword evidence="9" id="KW-0460">Magnesium</keyword>
<keyword evidence="14" id="KW-0175">Coiled coil</keyword>
<dbReference type="RefSeq" id="WP_207043179.1">
    <property type="nucleotide sequence ID" value="NZ_JAFLNC010000002.1"/>
</dbReference>
<keyword evidence="8 12" id="KW-0862">Zinc</keyword>
<comment type="function">
    <text evidence="12 13">RNA polymerase that catalyzes the synthesis of short RNA molecules used as primers for DNA polymerase during DNA replication.</text>
</comment>
<feature type="zinc finger region" description="CHC2-type" evidence="12">
    <location>
        <begin position="38"/>
        <end position="62"/>
    </location>
</feature>
<keyword evidence="7 12" id="KW-0863">Zinc-finger</keyword>
<protein>
    <recommendedName>
        <fullName evidence="12 13">DNA primase</fullName>
        <ecNumber evidence="12">2.7.7.101</ecNumber>
    </recommendedName>
</protein>
<dbReference type="InterPro" id="IPR013264">
    <property type="entry name" value="DNAG_N"/>
</dbReference>
<evidence type="ECO:0000256" key="5">
    <source>
        <dbReference type="ARBA" id="ARBA00022705"/>
    </source>
</evidence>
<dbReference type="InterPro" id="IPR006295">
    <property type="entry name" value="DNA_primase_DnaG"/>
</dbReference>
<evidence type="ECO:0000313" key="18">
    <source>
        <dbReference type="Proteomes" id="UP000664761"/>
    </source>
</evidence>
<evidence type="ECO:0000259" key="16">
    <source>
        <dbReference type="PROSITE" id="PS50880"/>
    </source>
</evidence>
<keyword evidence="3 12" id="KW-0808">Transferase</keyword>
<keyword evidence="1 12" id="KW-0240">DNA-directed RNA polymerase</keyword>